<feature type="transmembrane region" description="Helical" evidence="6">
    <location>
        <begin position="283"/>
        <end position="316"/>
    </location>
</feature>
<keyword evidence="4 6" id="KW-1133">Transmembrane helix</keyword>
<evidence type="ECO:0000256" key="1">
    <source>
        <dbReference type="ARBA" id="ARBA00004651"/>
    </source>
</evidence>
<evidence type="ECO:0000313" key="9">
    <source>
        <dbReference type="Proteomes" id="UP000018168"/>
    </source>
</evidence>
<proteinExistence type="predicted"/>
<dbReference type="PANTHER" id="PTHR23514">
    <property type="entry name" value="BYPASS OF STOP CODON PROTEIN 6"/>
    <property type="match status" value="1"/>
</dbReference>
<sequence length="398" mass="43372">MKPASTFSSYPEKKQTLLVAVFLVVLYAVFSMCDNLKGIFIPIYKEEFLLSDTQAGAISTSAMLALAIFQYLSSLIVGRLGYKRLLVISFIVVGGAIILVVFSTSYLTLLSSIFLLYIGMSMFNLNINLLGPALAVTSPAILMSCIHGSYGLANSAMQRAAGTLLENGISWRWFFLFLLIPFGIMLIWAIFLKIPYQPQVVKSSSGKKALFKNPMIYLYMLAAGFYSASEAGVGCWFVNYMSESFYMGAEERALYASLFFLLKTIGLVFGGFVIQYLGYFRTVLFYAVAAAALTSAGIAFGKSGLLLIVLAGLAFSSIYPTTLSTIPSSFGKETSQATGLIMMSSSLTAMLSTLLIGLLNDFIGTRPAFFIVPLCLAFVAITSRFIQKSSQKTQNSDR</sequence>
<dbReference type="GO" id="GO:0005886">
    <property type="term" value="C:plasma membrane"/>
    <property type="evidence" value="ECO:0007669"/>
    <property type="project" value="UniProtKB-SubCell"/>
</dbReference>
<reference evidence="8" key="1">
    <citation type="submission" date="2012-11" db="EMBL/GenBank/DDBJ databases">
        <title>Dependencies among metagenomic species, viruses, plasmids and units of genetic variation.</title>
        <authorList>
            <person name="Nielsen H.B."/>
            <person name="Almeida M."/>
            <person name="Juncker A.S."/>
            <person name="Rasmussen S."/>
            <person name="Li J."/>
            <person name="Sunagawa S."/>
            <person name="Plichta D."/>
            <person name="Gautier L."/>
            <person name="Le Chatelier E."/>
            <person name="Peletier E."/>
            <person name="Bonde I."/>
            <person name="Nielsen T."/>
            <person name="Manichanh C."/>
            <person name="Arumugam M."/>
            <person name="Batto J."/>
            <person name="Santos M.B.Q.D."/>
            <person name="Blom N."/>
            <person name="Borruel N."/>
            <person name="Burgdorf K.S."/>
            <person name="Boumezbeur F."/>
            <person name="Casellas F."/>
            <person name="Dore J."/>
            <person name="Guarner F."/>
            <person name="Hansen T."/>
            <person name="Hildebrand F."/>
            <person name="Kaas R.S."/>
            <person name="Kennedy S."/>
            <person name="Kristiansen K."/>
            <person name="Kultima J.R."/>
            <person name="Leonard P."/>
            <person name="Levenez F."/>
            <person name="Lund O."/>
            <person name="Moumen B."/>
            <person name="Le Paslier D."/>
            <person name="Pons N."/>
            <person name="Pedersen O."/>
            <person name="Prifti E."/>
            <person name="Qin J."/>
            <person name="Raes J."/>
            <person name="Tap J."/>
            <person name="Tims S."/>
            <person name="Ussery D.W."/>
            <person name="Yamada T."/>
            <person name="MetaHit consortium"/>
            <person name="Renault P."/>
            <person name="Sicheritz-Ponten T."/>
            <person name="Bork P."/>
            <person name="Wang J."/>
            <person name="Brunak S."/>
            <person name="Ehrlich S.D."/>
        </authorList>
    </citation>
    <scope>NUCLEOTIDE SEQUENCE [LARGE SCALE GENOMIC DNA]</scope>
</reference>
<keyword evidence="2" id="KW-0813">Transport</keyword>
<feature type="transmembrane region" description="Helical" evidence="6">
    <location>
        <begin position="216"/>
        <end position="241"/>
    </location>
</feature>
<evidence type="ECO:0000256" key="5">
    <source>
        <dbReference type="ARBA" id="ARBA00023136"/>
    </source>
</evidence>
<comment type="caution">
    <text evidence="8">The sequence shown here is derived from an EMBL/GenBank/DDBJ whole genome shotgun (WGS) entry which is preliminary data.</text>
</comment>
<dbReference type="PROSITE" id="PS50850">
    <property type="entry name" value="MFS"/>
    <property type="match status" value="1"/>
</dbReference>
<keyword evidence="3 6" id="KW-0812">Transmembrane</keyword>
<accession>R6P2Z3</accession>
<feature type="transmembrane region" description="Helical" evidence="6">
    <location>
        <begin position="368"/>
        <end position="386"/>
    </location>
</feature>
<feature type="transmembrane region" description="Helical" evidence="6">
    <location>
        <begin position="55"/>
        <end position="73"/>
    </location>
</feature>
<evidence type="ECO:0000256" key="6">
    <source>
        <dbReference type="SAM" id="Phobius"/>
    </source>
</evidence>
<dbReference type="Gene3D" id="1.20.1250.20">
    <property type="entry name" value="MFS general substrate transporter like domains"/>
    <property type="match status" value="2"/>
</dbReference>
<dbReference type="InterPro" id="IPR036259">
    <property type="entry name" value="MFS_trans_sf"/>
</dbReference>
<dbReference type="EMBL" id="CBEP010000048">
    <property type="protein sequence ID" value="CDC04332.1"/>
    <property type="molecule type" value="Genomic_DNA"/>
</dbReference>
<dbReference type="InterPro" id="IPR020846">
    <property type="entry name" value="MFS_dom"/>
</dbReference>
<dbReference type="SUPFAM" id="SSF103473">
    <property type="entry name" value="MFS general substrate transporter"/>
    <property type="match status" value="1"/>
</dbReference>
<dbReference type="Pfam" id="PF07690">
    <property type="entry name" value="MFS_1"/>
    <property type="match status" value="1"/>
</dbReference>
<feature type="transmembrane region" description="Helical" evidence="6">
    <location>
        <begin position="85"/>
        <end position="118"/>
    </location>
</feature>
<feature type="transmembrane region" description="Helical" evidence="6">
    <location>
        <begin position="130"/>
        <end position="152"/>
    </location>
</feature>
<dbReference type="Proteomes" id="UP000018168">
    <property type="component" value="Unassembled WGS sequence"/>
</dbReference>
<feature type="domain" description="Major facilitator superfamily (MFS) profile" evidence="7">
    <location>
        <begin position="17"/>
        <end position="391"/>
    </location>
</feature>
<organism evidence="8 9">
    <name type="scientific">[Clostridium] leptum CAG:27</name>
    <dbReference type="NCBI Taxonomy" id="1263068"/>
    <lineage>
        <taxon>Bacteria</taxon>
        <taxon>Bacillati</taxon>
        <taxon>Bacillota</taxon>
        <taxon>Clostridia</taxon>
        <taxon>Eubacteriales</taxon>
        <taxon>Oscillospiraceae</taxon>
        <taxon>Oscillospiraceae incertae sedis</taxon>
    </lineage>
</organism>
<comment type="subcellular location">
    <subcellularLocation>
        <location evidence="1">Cell membrane</location>
        <topology evidence="1">Multi-pass membrane protein</topology>
    </subcellularLocation>
</comment>
<evidence type="ECO:0000256" key="2">
    <source>
        <dbReference type="ARBA" id="ARBA00022448"/>
    </source>
</evidence>
<dbReference type="GO" id="GO:0022857">
    <property type="term" value="F:transmembrane transporter activity"/>
    <property type="evidence" value="ECO:0007669"/>
    <property type="project" value="InterPro"/>
</dbReference>
<keyword evidence="5 6" id="KW-0472">Membrane</keyword>
<feature type="transmembrane region" description="Helical" evidence="6">
    <location>
        <begin position="337"/>
        <end position="356"/>
    </location>
</feature>
<protein>
    <recommendedName>
        <fullName evidence="7">Major facilitator superfamily (MFS) profile domain-containing protein</fullName>
    </recommendedName>
</protein>
<feature type="transmembrane region" description="Helical" evidence="6">
    <location>
        <begin position="173"/>
        <end position="196"/>
    </location>
</feature>
<feature type="transmembrane region" description="Helical" evidence="6">
    <location>
        <begin position="253"/>
        <end position="277"/>
    </location>
</feature>
<dbReference type="AlphaFoldDB" id="R6P2Z3"/>
<dbReference type="InterPro" id="IPR011701">
    <property type="entry name" value="MFS"/>
</dbReference>
<dbReference type="PANTHER" id="PTHR23514:SF13">
    <property type="entry name" value="INNER MEMBRANE PROTEIN YBJJ"/>
    <property type="match status" value="1"/>
</dbReference>
<name>R6P2Z3_9FIRM</name>
<evidence type="ECO:0000256" key="3">
    <source>
        <dbReference type="ARBA" id="ARBA00022692"/>
    </source>
</evidence>
<evidence type="ECO:0000313" key="8">
    <source>
        <dbReference type="EMBL" id="CDC04332.1"/>
    </source>
</evidence>
<gene>
    <name evidence="8" type="ORF">BN578_02301</name>
</gene>
<evidence type="ECO:0000259" key="7">
    <source>
        <dbReference type="PROSITE" id="PS50850"/>
    </source>
</evidence>
<dbReference type="InterPro" id="IPR051788">
    <property type="entry name" value="MFS_Transporter"/>
</dbReference>
<evidence type="ECO:0000256" key="4">
    <source>
        <dbReference type="ARBA" id="ARBA00022989"/>
    </source>
</evidence>